<dbReference type="Proteomes" id="UP000499080">
    <property type="component" value="Unassembled WGS sequence"/>
</dbReference>
<keyword evidence="2" id="KW-1185">Reference proteome</keyword>
<name>A0A4Y2BL08_ARAVE</name>
<dbReference type="EMBL" id="BGPR01000083">
    <property type="protein sequence ID" value="GBL92065.1"/>
    <property type="molecule type" value="Genomic_DNA"/>
</dbReference>
<comment type="caution">
    <text evidence="1">The sequence shown here is derived from an EMBL/GenBank/DDBJ whole genome shotgun (WGS) entry which is preliminary data.</text>
</comment>
<accession>A0A4Y2BL08</accession>
<dbReference type="AlphaFoldDB" id="A0A4Y2BL08"/>
<proteinExistence type="predicted"/>
<reference evidence="1 2" key="1">
    <citation type="journal article" date="2019" name="Sci. Rep.">
        <title>Orb-weaving spider Araneus ventricosus genome elucidates the spidroin gene catalogue.</title>
        <authorList>
            <person name="Kono N."/>
            <person name="Nakamura H."/>
            <person name="Ohtoshi R."/>
            <person name="Moran D.A.P."/>
            <person name="Shinohara A."/>
            <person name="Yoshida Y."/>
            <person name="Fujiwara M."/>
            <person name="Mori M."/>
            <person name="Tomita M."/>
            <person name="Arakawa K."/>
        </authorList>
    </citation>
    <scope>NUCLEOTIDE SEQUENCE [LARGE SCALE GENOMIC DNA]</scope>
</reference>
<protein>
    <submittedName>
        <fullName evidence="1">Uncharacterized protein</fullName>
    </submittedName>
</protein>
<organism evidence="1 2">
    <name type="scientific">Araneus ventricosus</name>
    <name type="common">Orbweaver spider</name>
    <name type="synonym">Epeira ventricosa</name>
    <dbReference type="NCBI Taxonomy" id="182803"/>
    <lineage>
        <taxon>Eukaryota</taxon>
        <taxon>Metazoa</taxon>
        <taxon>Ecdysozoa</taxon>
        <taxon>Arthropoda</taxon>
        <taxon>Chelicerata</taxon>
        <taxon>Arachnida</taxon>
        <taxon>Araneae</taxon>
        <taxon>Araneomorphae</taxon>
        <taxon>Entelegynae</taxon>
        <taxon>Araneoidea</taxon>
        <taxon>Araneidae</taxon>
        <taxon>Araneus</taxon>
    </lineage>
</organism>
<gene>
    <name evidence="1" type="ORF">AVEN_102612_1</name>
</gene>
<evidence type="ECO:0000313" key="2">
    <source>
        <dbReference type="Proteomes" id="UP000499080"/>
    </source>
</evidence>
<evidence type="ECO:0000313" key="1">
    <source>
        <dbReference type="EMBL" id="GBL92065.1"/>
    </source>
</evidence>
<sequence>MLGHPLCTNLAITKLFVYYVMHSSFAYREFNNNFRCGDPTILPYEFIHSRCTVDNNVSLPRACPTHNADTTGIWCTVRDTALRTPLSSCDKFVMHVPLLREEIG</sequence>